<keyword evidence="6" id="KW-1185">Reference proteome</keyword>
<proteinExistence type="predicted"/>
<dbReference type="Gene3D" id="1.25.40.20">
    <property type="entry name" value="Ankyrin repeat-containing domain"/>
    <property type="match status" value="1"/>
</dbReference>
<dbReference type="PROSITE" id="PS50088">
    <property type="entry name" value="ANK_REPEAT"/>
    <property type="match status" value="2"/>
</dbReference>
<protein>
    <submittedName>
        <fullName evidence="5">Uncharacterized protein</fullName>
    </submittedName>
</protein>
<accession>A0ABP9YS12</accession>
<dbReference type="Proteomes" id="UP001473302">
    <property type="component" value="Unassembled WGS sequence"/>
</dbReference>
<organism evidence="5 6">
    <name type="scientific">Mucor flavus</name>
    <dbReference type="NCBI Taxonomy" id="439312"/>
    <lineage>
        <taxon>Eukaryota</taxon>
        <taxon>Fungi</taxon>
        <taxon>Fungi incertae sedis</taxon>
        <taxon>Mucoromycota</taxon>
        <taxon>Mucoromycotina</taxon>
        <taxon>Mucoromycetes</taxon>
        <taxon>Mucorales</taxon>
        <taxon>Mucorineae</taxon>
        <taxon>Mucoraceae</taxon>
        <taxon>Mucor</taxon>
    </lineage>
</organism>
<dbReference type="SUPFAM" id="SSF48403">
    <property type="entry name" value="Ankyrin repeat"/>
    <property type="match status" value="1"/>
</dbReference>
<dbReference type="PANTHER" id="PTHR24126">
    <property type="entry name" value="ANKYRIN REPEAT, PH AND SEC7 DOMAIN CONTAINING PROTEIN SECG-RELATED"/>
    <property type="match status" value="1"/>
</dbReference>
<sequence>MSSDIFAFHPLFNLLFLKIMFKQKINDILKKVKDIKKVEEEQIGTSRKRKGKQNETAKRLKKIAKFNHVAGEEGSNQSVCSSCNLPGHNSARSKACSNYKPTKAEELQVLLVDNATSCTRKIKLETIIREEYKQVISSKIQTVSEQVRNIMIRAQLFVNYYTISHSNGIVDKKVFSQNFWYAITQLALKKTPNQKFLPSDCLESWNSFSSRFNFEKSDSSILRKIVHEYCYQRICGGSPAWPEDVPEIYNEKKQKTDEICQEFITIDIPRPVTPQVWKVYMIQTKKKKVAFSNFIRSNGFTVDVALMKSNEIEKNIYYEQDVNVSDLAKVLTTNDLSDAKICSIDPNRGQVFAASYGESENQHQIRRFSTKEYYTLTGSKRRVKQETKRMCEEGIRDILLGIPTAKTANEFRTSKVCHSCNQMSFTEAIVPLHSMPTLLTRTFALLNNTKPPTEEEQVTVDTVSTPSSPKCKPDISIWKAAEQGDLSALKYYVQHSSVDPATLLNTRDPDTDCTLLHLVVSNNTINTLPIIELLLKHGADATARNIYNVQAIHMASLHSPQPLELVTLLLSYSAKPNARDGDGWTPLHYAARFCQPPDKILQLLVSKGADINLTDTGHKSPLFGLLANGDLSTCLDWLIHTAKADVSIRGDFLDQNSRKTRPGTIILQAAKYSRINCLSLLMASTVAMNQLRRVIHRDELNYANQLVKEQRQKLINPAANESQKLESILSLLQELEDTLERDPLSLLNTRKLESTNNSPLEPKENNKIRRRHTFMVMIDSMRKKRSPFTNTSVQRKGSATSKIFRRMSRIIRRTKSESYATTTDQNENKSTELGR</sequence>
<feature type="region of interest" description="Disordered" evidence="4">
    <location>
        <begin position="811"/>
        <end position="835"/>
    </location>
</feature>
<keyword evidence="2 3" id="KW-0040">ANK repeat</keyword>
<feature type="repeat" description="ANK" evidence="3">
    <location>
        <begin position="511"/>
        <end position="546"/>
    </location>
</feature>
<evidence type="ECO:0000313" key="5">
    <source>
        <dbReference type="EMBL" id="GAA5809630.1"/>
    </source>
</evidence>
<evidence type="ECO:0000256" key="3">
    <source>
        <dbReference type="PROSITE-ProRule" id="PRU00023"/>
    </source>
</evidence>
<dbReference type="PANTHER" id="PTHR24126:SF14">
    <property type="entry name" value="ANK_REP_REGION DOMAIN-CONTAINING PROTEIN"/>
    <property type="match status" value="1"/>
</dbReference>
<dbReference type="InterPro" id="IPR002110">
    <property type="entry name" value="Ankyrin_rpt"/>
</dbReference>
<feature type="repeat" description="ANK" evidence="3">
    <location>
        <begin position="582"/>
        <end position="616"/>
    </location>
</feature>
<name>A0ABP9YS12_9FUNG</name>
<gene>
    <name evidence="5" type="ORF">MFLAVUS_003042</name>
</gene>
<dbReference type="Pfam" id="PF00023">
    <property type="entry name" value="Ank"/>
    <property type="match status" value="1"/>
</dbReference>
<dbReference type="Pfam" id="PF12796">
    <property type="entry name" value="Ank_2"/>
    <property type="match status" value="1"/>
</dbReference>
<feature type="compositionally biased region" description="Basic and acidic residues" evidence="4">
    <location>
        <begin position="826"/>
        <end position="835"/>
    </location>
</feature>
<evidence type="ECO:0000313" key="6">
    <source>
        <dbReference type="Proteomes" id="UP001473302"/>
    </source>
</evidence>
<evidence type="ECO:0000256" key="2">
    <source>
        <dbReference type="ARBA" id="ARBA00023043"/>
    </source>
</evidence>
<evidence type="ECO:0000256" key="4">
    <source>
        <dbReference type="SAM" id="MobiDB-lite"/>
    </source>
</evidence>
<keyword evidence="1" id="KW-0677">Repeat</keyword>
<dbReference type="InterPro" id="IPR036770">
    <property type="entry name" value="Ankyrin_rpt-contain_sf"/>
</dbReference>
<dbReference type="EMBL" id="BAABUK010000005">
    <property type="protein sequence ID" value="GAA5809630.1"/>
    <property type="molecule type" value="Genomic_DNA"/>
</dbReference>
<dbReference type="SMART" id="SM00248">
    <property type="entry name" value="ANK"/>
    <property type="match status" value="3"/>
</dbReference>
<comment type="caution">
    <text evidence="5">The sequence shown here is derived from an EMBL/GenBank/DDBJ whole genome shotgun (WGS) entry which is preliminary data.</text>
</comment>
<reference evidence="5 6" key="1">
    <citation type="submission" date="2024-04" db="EMBL/GenBank/DDBJ databases">
        <title>genome sequences of Mucor flavus KT1a and Helicostylum pulchrum KT1b strains isolated from the surface of a dry-aged beef.</title>
        <authorList>
            <person name="Toyotome T."/>
            <person name="Hosono M."/>
            <person name="Torimaru M."/>
            <person name="Fukuda K."/>
            <person name="Mikami N."/>
        </authorList>
    </citation>
    <scope>NUCLEOTIDE SEQUENCE [LARGE SCALE GENOMIC DNA]</scope>
    <source>
        <strain evidence="5 6">KT1a</strain>
    </source>
</reference>
<dbReference type="PROSITE" id="PS50297">
    <property type="entry name" value="ANK_REP_REGION"/>
    <property type="match status" value="2"/>
</dbReference>
<evidence type="ECO:0000256" key="1">
    <source>
        <dbReference type="ARBA" id="ARBA00022737"/>
    </source>
</evidence>